<evidence type="ECO:0000256" key="9">
    <source>
        <dbReference type="ARBA" id="ARBA00047583"/>
    </source>
</evidence>
<feature type="region of interest" description="Disordered" evidence="12">
    <location>
        <begin position="120"/>
        <end position="180"/>
    </location>
</feature>
<organism evidence="15 16">
    <name type="scientific">Ditylenchus dipsaci</name>
    <dbReference type="NCBI Taxonomy" id="166011"/>
    <lineage>
        <taxon>Eukaryota</taxon>
        <taxon>Metazoa</taxon>
        <taxon>Ecdysozoa</taxon>
        <taxon>Nematoda</taxon>
        <taxon>Chromadorea</taxon>
        <taxon>Rhabditida</taxon>
        <taxon>Tylenchina</taxon>
        <taxon>Tylenchomorpha</taxon>
        <taxon>Sphaerularioidea</taxon>
        <taxon>Anguinidae</taxon>
        <taxon>Anguininae</taxon>
        <taxon>Ditylenchus</taxon>
    </lineage>
</organism>
<comment type="catalytic activity">
    <reaction evidence="8">
        <text>L-lysyl(4)-[histone H3] + 3 S-adenosyl-L-methionine = N(6),N(6),N(6)-trimethyl-L-lysyl(4)-[histone H3] + 3 S-adenosyl-L-homocysteine + 3 H(+)</text>
        <dbReference type="Rhea" id="RHEA:60260"/>
        <dbReference type="Rhea" id="RHEA-COMP:15537"/>
        <dbReference type="Rhea" id="RHEA-COMP:15547"/>
        <dbReference type="ChEBI" id="CHEBI:15378"/>
        <dbReference type="ChEBI" id="CHEBI:29969"/>
        <dbReference type="ChEBI" id="CHEBI:57856"/>
        <dbReference type="ChEBI" id="CHEBI:59789"/>
        <dbReference type="ChEBI" id="CHEBI:61961"/>
        <dbReference type="EC" id="2.1.1.354"/>
    </reaction>
</comment>
<feature type="compositionally biased region" description="Acidic residues" evidence="12">
    <location>
        <begin position="653"/>
        <end position="666"/>
    </location>
</feature>
<evidence type="ECO:0000256" key="6">
    <source>
        <dbReference type="ARBA" id="ARBA00022853"/>
    </source>
</evidence>
<dbReference type="EC" id="2.1.1.354" evidence="2"/>
<evidence type="ECO:0000256" key="3">
    <source>
        <dbReference type="ARBA" id="ARBA00022603"/>
    </source>
</evidence>
<evidence type="ECO:0000256" key="2">
    <source>
        <dbReference type="ARBA" id="ARBA00012182"/>
    </source>
</evidence>
<dbReference type="SMART" id="SM01291">
    <property type="entry name" value="N-SET"/>
    <property type="match status" value="1"/>
</dbReference>
<dbReference type="GO" id="GO:0048188">
    <property type="term" value="C:Set1C/COMPASS complex"/>
    <property type="evidence" value="ECO:0007669"/>
    <property type="project" value="TreeGrafter"/>
</dbReference>
<dbReference type="InterPro" id="IPR001214">
    <property type="entry name" value="SET_dom"/>
</dbReference>
<dbReference type="Gene3D" id="2.170.270.10">
    <property type="entry name" value="SET domain"/>
    <property type="match status" value="1"/>
</dbReference>
<protein>
    <recommendedName>
        <fullName evidence="2">[histone H3]-lysine(4) N-trimethyltransferase</fullName>
        <ecNumber evidence="2">2.1.1.354</ecNumber>
    </recommendedName>
</protein>
<keyword evidence="4" id="KW-0808">Transferase</keyword>
<keyword evidence="15" id="KW-1185">Reference proteome</keyword>
<feature type="region of interest" description="Disordered" evidence="12">
    <location>
        <begin position="564"/>
        <end position="751"/>
    </location>
</feature>
<sequence>MVDSSVFGASTRLFLLPSPLPSNKLELENGEIDVEEEDLRAVVSLETAKMRITNTHNQFHSLDEETQESPPTPFLDRSEINGSICMTPAFATPCLTHVCASLEHKEVLEATIISLNSVARNDSEPASKPKPNKTRSQQAIDSDCSLSTSSSSSSKTYSSSSPAPNYSRLKSKSSQKKSLNHCSRLNHHLTTDTEPILDKALQRVSSPSDCSPIYNQNSSQRSNTNLMQQSQKRSQNCQKKTEKTIYASSAGRNSSKHSATSYPTPPIFSPSIAIAPSTSFNHPKVAIQSPAITSTSSPTQPAVKPLHQQNLPPPGLIMPPTPVGLVPIRQPPLVKVEEVAGTPKPMSLEQRLNAMFKKGAIKKEKSNEIPIELVKLESPEDQNIKMEGHEENSPVIDLSMMSPSTSRVRDTIANHLVGSTSPRNPFRNRLMQIAKHDEVKQETQQEVESEQAKKARLDAQLVKERHQKIQRCVDVSRQARSTFSVEMIMVLHKDIQRRLEAEALKILDENTKLWKKKGDKKPSSWKLTFYLQPNTTSIPRSGRLYEQQPRRRVPKLLCQRPFAPYQEEEEQEEIQRKSSRRNQTRSSSELSEDKMVRKKSKGSQLVRRVLHKRSLSSSSSASRSSSNSSSICVSRRKRNDVSVNASSRISSADEAEPITDSEADEQEVQKSEQQIEKEKEKTLLDKKRAILDSLLKGNRDEEDDDSCSLQSSLTPPPECLPGDQTPKSTKPEVLENHRSAPSTPPPVKKAKTSKELASLLHSSSDFIAPQKPVVKKEPKVWALRDPDAELNLMHNFEISHLSSEDCTYFKLAILKLEPQFEEQVVKQPRELPAPIKKDKCEFYFDDHELEGIVPHKSGCARTEGFYKISKQRKTLMRRHEDYANRTIISTQDETAVRHMTQAAKDERAMNRRLLTWIGDSALVRVNQLKYRSKMIKFARSQIHGWGLYALETIPPEVMIIEYVGEKIRPTVADEREKSYELRGMGSSYMFRIDGDAVIDATKQGNFGRFINHSCSPNCTARVVLVDGDKRIVIYSKRLISKGEEITYDYKFAREEEASKIECLCGSKCCQKFLN</sequence>
<feature type="compositionally biased region" description="Polar residues" evidence="12">
    <location>
        <begin position="246"/>
        <end position="262"/>
    </location>
</feature>
<evidence type="ECO:0000256" key="11">
    <source>
        <dbReference type="SAM" id="Coils"/>
    </source>
</evidence>
<feature type="region of interest" description="Disordered" evidence="12">
    <location>
        <begin position="204"/>
        <end position="263"/>
    </location>
</feature>
<feature type="compositionally biased region" description="Basic residues" evidence="12">
    <location>
        <begin position="169"/>
        <end position="180"/>
    </location>
</feature>
<dbReference type="Pfam" id="PF00856">
    <property type="entry name" value="SET"/>
    <property type="match status" value="1"/>
</dbReference>
<evidence type="ECO:0000313" key="16">
    <source>
        <dbReference type="WBParaSite" id="jg21825"/>
    </source>
</evidence>
<comment type="catalytic activity">
    <reaction evidence="9">
        <text>N(6)-methyl-L-lysyl(4)-[histone H3] + S-adenosyl-L-methionine = N(6),N(6)-dimethyl-L-lysyl(4)-[histone H3] + S-adenosyl-L-homocysteine + H(+)</text>
        <dbReference type="Rhea" id="RHEA:60268"/>
        <dbReference type="Rhea" id="RHEA-COMP:15540"/>
        <dbReference type="Rhea" id="RHEA-COMP:15543"/>
        <dbReference type="ChEBI" id="CHEBI:15378"/>
        <dbReference type="ChEBI" id="CHEBI:57856"/>
        <dbReference type="ChEBI" id="CHEBI:59789"/>
        <dbReference type="ChEBI" id="CHEBI:61929"/>
        <dbReference type="ChEBI" id="CHEBI:61976"/>
    </reaction>
</comment>
<dbReference type="PANTHER" id="PTHR45814">
    <property type="entry name" value="HISTONE-LYSINE N-METHYLTRANSFERASE SETD1"/>
    <property type="match status" value="1"/>
</dbReference>
<feature type="domain" description="SET" evidence="13">
    <location>
        <begin position="933"/>
        <end position="1050"/>
    </location>
</feature>
<evidence type="ECO:0000256" key="8">
    <source>
        <dbReference type="ARBA" id="ARBA00047571"/>
    </source>
</evidence>
<evidence type="ECO:0000259" key="14">
    <source>
        <dbReference type="PROSITE" id="PS50868"/>
    </source>
</evidence>
<keyword evidence="7" id="KW-0539">Nucleus</keyword>
<dbReference type="GO" id="GO:0140999">
    <property type="term" value="F:histone H3K4 trimethyltransferase activity"/>
    <property type="evidence" value="ECO:0007669"/>
    <property type="project" value="UniProtKB-EC"/>
</dbReference>
<keyword evidence="5" id="KW-0949">S-adenosyl-L-methionine</keyword>
<dbReference type="InterPro" id="IPR024657">
    <property type="entry name" value="COMPASS_Set1_N-SET"/>
</dbReference>
<feature type="compositionally biased region" description="Low complexity" evidence="12">
    <location>
        <begin position="142"/>
        <end position="161"/>
    </location>
</feature>
<keyword evidence="3" id="KW-0489">Methyltransferase</keyword>
<dbReference type="PROSITE" id="PS50280">
    <property type="entry name" value="SET"/>
    <property type="match status" value="1"/>
</dbReference>
<evidence type="ECO:0000256" key="4">
    <source>
        <dbReference type="ARBA" id="ARBA00022679"/>
    </source>
</evidence>
<dbReference type="SUPFAM" id="SSF82199">
    <property type="entry name" value="SET domain"/>
    <property type="match status" value="1"/>
</dbReference>
<accession>A0A915DPS0</accession>
<feature type="compositionally biased region" description="Low complexity" evidence="12">
    <location>
        <begin position="615"/>
        <end position="633"/>
    </location>
</feature>
<feature type="compositionally biased region" description="Polar residues" evidence="12">
    <location>
        <begin position="204"/>
        <end position="238"/>
    </location>
</feature>
<comment type="catalytic activity">
    <reaction evidence="10">
        <text>N(6),N(6)-dimethyl-L-lysyl(4)-[histone H3] + S-adenosyl-L-methionine = N(6),N(6),N(6)-trimethyl-L-lysyl(4)-[histone H3] + S-adenosyl-L-homocysteine + H(+)</text>
        <dbReference type="Rhea" id="RHEA:60272"/>
        <dbReference type="Rhea" id="RHEA-COMP:15537"/>
        <dbReference type="Rhea" id="RHEA-COMP:15540"/>
        <dbReference type="ChEBI" id="CHEBI:15378"/>
        <dbReference type="ChEBI" id="CHEBI:57856"/>
        <dbReference type="ChEBI" id="CHEBI:59789"/>
        <dbReference type="ChEBI" id="CHEBI:61961"/>
        <dbReference type="ChEBI" id="CHEBI:61976"/>
    </reaction>
</comment>
<dbReference type="InterPro" id="IPR044570">
    <property type="entry name" value="Set1-like"/>
</dbReference>
<dbReference type="PROSITE" id="PS50868">
    <property type="entry name" value="POST_SET"/>
    <property type="match status" value="1"/>
</dbReference>
<evidence type="ECO:0000256" key="1">
    <source>
        <dbReference type="ARBA" id="ARBA00004123"/>
    </source>
</evidence>
<dbReference type="SMART" id="SM00317">
    <property type="entry name" value="SET"/>
    <property type="match status" value="1"/>
</dbReference>
<dbReference type="InterPro" id="IPR046341">
    <property type="entry name" value="SET_dom_sf"/>
</dbReference>
<dbReference type="InterPro" id="IPR003616">
    <property type="entry name" value="Post-SET_dom"/>
</dbReference>
<dbReference type="GO" id="GO:0032259">
    <property type="term" value="P:methylation"/>
    <property type="evidence" value="ECO:0007669"/>
    <property type="project" value="UniProtKB-KW"/>
</dbReference>
<dbReference type="Pfam" id="PF11764">
    <property type="entry name" value="N-SET"/>
    <property type="match status" value="1"/>
</dbReference>
<comment type="subcellular location">
    <subcellularLocation>
        <location evidence="1">Nucleus</location>
    </subcellularLocation>
</comment>
<keyword evidence="11" id="KW-0175">Coiled coil</keyword>
<evidence type="ECO:0000259" key="13">
    <source>
        <dbReference type="PROSITE" id="PS50280"/>
    </source>
</evidence>
<dbReference type="Proteomes" id="UP000887574">
    <property type="component" value="Unplaced"/>
</dbReference>
<feature type="domain" description="Post-SET" evidence="14">
    <location>
        <begin position="1058"/>
        <end position="1074"/>
    </location>
</feature>
<dbReference type="WBParaSite" id="jg21825">
    <property type="protein sequence ID" value="jg21825"/>
    <property type="gene ID" value="jg21825"/>
</dbReference>
<proteinExistence type="predicted"/>
<dbReference type="PANTHER" id="PTHR45814:SF2">
    <property type="entry name" value="HISTONE-LYSINE N-METHYLTRANSFERASE SETD1"/>
    <property type="match status" value="1"/>
</dbReference>
<feature type="compositionally biased region" description="Basic and acidic residues" evidence="12">
    <location>
        <begin position="667"/>
        <end position="690"/>
    </location>
</feature>
<evidence type="ECO:0000313" key="15">
    <source>
        <dbReference type="Proteomes" id="UP000887574"/>
    </source>
</evidence>
<name>A0A915DPS0_9BILA</name>
<feature type="region of interest" description="Disordered" evidence="12">
    <location>
        <begin position="56"/>
        <end position="76"/>
    </location>
</feature>
<evidence type="ECO:0000256" key="10">
    <source>
        <dbReference type="ARBA" id="ARBA00049129"/>
    </source>
</evidence>
<feature type="compositionally biased region" description="Basic and acidic residues" evidence="12">
    <location>
        <begin position="729"/>
        <end position="738"/>
    </location>
</feature>
<keyword evidence="6" id="KW-0156">Chromatin regulator</keyword>
<evidence type="ECO:0000256" key="12">
    <source>
        <dbReference type="SAM" id="MobiDB-lite"/>
    </source>
</evidence>
<reference evidence="16" key="1">
    <citation type="submission" date="2022-11" db="UniProtKB">
        <authorList>
            <consortium name="WormBaseParasite"/>
        </authorList>
    </citation>
    <scope>IDENTIFICATION</scope>
</reference>
<dbReference type="AlphaFoldDB" id="A0A915DPS0"/>
<evidence type="ECO:0000256" key="5">
    <source>
        <dbReference type="ARBA" id="ARBA00022691"/>
    </source>
</evidence>
<feature type="coiled-coil region" evidence="11">
    <location>
        <begin position="433"/>
        <end position="467"/>
    </location>
</feature>
<feature type="compositionally biased region" description="Polar residues" evidence="12">
    <location>
        <begin position="641"/>
        <end position="650"/>
    </location>
</feature>
<evidence type="ECO:0000256" key="7">
    <source>
        <dbReference type="ARBA" id="ARBA00023242"/>
    </source>
</evidence>